<dbReference type="InterPro" id="IPR001764">
    <property type="entry name" value="Glyco_hydro_3_N"/>
</dbReference>
<dbReference type="Proteomes" id="UP000261905">
    <property type="component" value="Unassembled WGS sequence"/>
</dbReference>
<dbReference type="EMBL" id="QUBQ01000001">
    <property type="protein sequence ID" value="REK77545.1"/>
    <property type="molecule type" value="Genomic_DNA"/>
</dbReference>
<dbReference type="Pfam" id="PF00933">
    <property type="entry name" value="Glyco_hydro_3"/>
    <property type="match status" value="1"/>
</dbReference>
<evidence type="ECO:0000256" key="3">
    <source>
        <dbReference type="ARBA" id="ARBA00023295"/>
    </source>
</evidence>
<keyword evidence="8" id="KW-1185">Reference proteome</keyword>
<gene>
    <name evidence="7" type="ORF">DX130_11280</name>
</gene>
<evidence type="ECO:0000256" key="1">
    <source>
        <dbReference type="ARBA" id="ARBA00005336"/>
    </source>
</evidence>
<accession>A0A371PNM7</accession>
<dbReference type="PROSITE" id="PS00775">
    <property type="entry name" value="GLYCOSYL_HYDROL_F3"/>
    <property type="match status" value="1"/>
</dbReference>
<dbReference type="EC" id="3.2.1.52" evidence="7"/>
<dbReference type="RefSeq" id="WP_116045216.1">
    <property type="nucleotide sequence ID" value="NZ_QUBQ01000001.1"/>
</dbReference>
<proteinExistence type="inferred from homology"/>
<dbReference type="GO" id="GO:0005975">
    <property type="term" value="P:carbohydrate metabolic process"/>
    <property type="evidence" value="ECO:0007669"/>
    <property type="project" value="InterPro"/>
</dbReference>
<organism evidence="7 8">
    <name type="scientific">Paenibacillus paeoniae</name>
    <dbReference type="NCBI Taxonomy" id="2292705"/>
    <lineage>
        <taxon>Bacteria</taxon>
        <taxon>Bacillati</taxon>
        <taxon>Bacillota</taxon>
        <taxon>Bacilli</taxon>
        <taxon>Bacillales</taxon>
        <taxon>Paenibacillaceae</taxon>
        <taxon>Paenibacillus</taxon>
    </lineage>
</organism>
<evidence type="ECO:0000256" key="2">
    <source>
        <dbReference type="ARBA" id="ARBA00022801"/>
    </source>
</evidence>
<dbReference type="InterPro" id="IPR017853">
    <property type="entry name" value="GH"/>
</dbReference>
<reference evidence="7 8" key="1">
    <citation type="submission" date="2018-08" db="EMBL/GenBank/DDBJ databases">
        <title>Paenibacillus sp. M4BSY-1, whole genome shotgun sequence.</title>
        <authorList>
            <person name="Tuo L."/>
        </authorList>
    </citation>
    <scope>NUCLEOTIDE SEQUENCE [LARGE SCALE GENOMIC DNA]</scope>
    <source>
        <strain evidence="7 8">M4BSY-1</strain>
    </source>
</reference>
<evidence type="ECO:0000256" key="4">
    <source>
        <dbReference type="SAM" id="MobiDB-lite"/>
    </source>
</evidence>
<dbReference type="OrthoDB" id="9805821at2"/>
<evidence type="ECO:0000313" key="8">
    <source>
        <dbReference type="Proteomes" id="UP000261905"/>
    </source>
</evidence>
<dbReference type="SUPFAM" id="SSF51445">
    <property type="entry name" value="(Trans)glycosidases"/>
    <property type="match status" value="1"/>
</dbReference>
<protein>
    <submittedName>
        <fullName evidence="7">Beta-N-acetylhexosaminidase</fullName>
        <ecNumber evidence="7">3.2.1.52</ecNumber>
    </submittedName>
</protein>
<dbReference type="PANTHER" id="PTHR30480:SF16">
    <property type="entry name" value="GLYCOSIDE HYDROLASE FAMILY 3 DOMAIN PROTEIN"/>
    <property type="match status" value="1"/>
</dbReference>
<dbReference type="PROSITE" id="PS51257">
    <property type="entry name" value="PROKAR_LIPOPROTEIN"/>
    <property type="match status" value="1"/>
</dbReference>
<dbReference type="PANTHER" id="PTHR30480">
    <property type="entry name" value="BETA-HEXOSAMINIDASE-RELATED"/>
    <property type="match status" value="1"/>
</dbReference>
<dbReference type="InterPro" id="IPR050226">
    <property type="entry name" value="NagZ_Beta-hexosaminidase"/>
</dbReference>
<keyword evidence="5" id="KW-0732">Signal</keyword>
<evidence type="ECO:0000256" key="5">
    <source>
        <dbReference type="SAM" id="SignalP"/>
    </source>
</evidence>
<dbReference type="GO" id="GO:0004563">
    <property type="term" value="F:beta-N-acetylhexosaminidase activity"/>
    <property type="evidence" value="ECO:0007669"/>
    <property type="project" value="UniProtKB-EC"/>
</dbReference>
<feature type="domain" description="Glycoside hydrolase family 3 N-terminal" evidence="6">
    <location>
        <begin position="80"/>
        <end position="401"/>
    </location>
</feature>
<feature type="compositionally biased region" description="Polar residues" evidence="4">
    <location>
        <begin position="26"/>
        <end position="60"/>
    </location>
</feature>
<dbReference type="Gene3D" id="3.20.20.300">
    <property type="entry name" value="Glycoside hydrolase, family 3, N-terminal domain"/>
    <property type="match status" value="1"/>
</dbReference>
<evidence type="ECO:0000313" key="7">
    <source>
        <dbReference type="EMBL" id="REK77545.1"/>
    </source>
</evidence>
<feature type="signal peptide" evidence="5">
    <location>
        <begin position="1"/>
        <end position="20"/>
    </location>
</feature>
<name>A0A371PNM7_9BACL</name>
<dbReference type="InterPro" id="IPR036962">
    <property type="entry name" value="Glyco_hydro_3_N_sf"/>
</dbReference>
<comment type="caution">
    <text evidence="7">The sequence shown here is derived from an EMBL/GenBank/DDBJ whole genome shotgun (WGS) entry which is preliminary data.</text>
</comment>
<comment type="similarity">
    <text evidence="1">Belongs to the glycosyl hydrolase 3 family.</text>
</comment>
<dbReference type="NCBIfam" id="NF003740">
    <property type="entry name" value="PRK05337.1"/>
    <property type="match status" value="1"/>
</dbReference>
<keyword evidence="3 7" id="KW-0326">Glycosidase</keyword>
<keyword evidence="2 7" id="KW-0378">Hydrolase</keyword>
<feature type="region of interest" description="Disordered" evidence="4">
    <location>
        <begin position="26"/>
        <end position="69"/>
    </location>
</feature>
<feature type="chain" id="PRO_5039134485" evidence="5">
    <location>
        <begin position="21"/>
        <end position="432"/>
    </location>
</feature>
<evidence type="ECO:0000259" key="6">
    <source>
        <dbReference type="Pfam" id="PF00933"/>
    </source>
</evidence>
<dbReference type="InterPro" id="IPR019800">
    <property type="entry name" value="Glyco_hydro_3_AS"/>
</dbReference>
<dbReference type="GO" id="GO:0009254">
    <property type="term" value="P:peptidoglycan turnover"/>
    <property type="evidence" value="ECO:0007669"/>
    <property type="project" value="TreeGrafter"/>
</dbReference>
<sequence>MRKTAYKWFVLVLLPALLLAGCGSSTQGSNNIDPSPGQTDPSPTSHTEIPSNVPSDGSETPPTPDSQPDVIQEQINQMSIDEKIGQLVIVGLDGTEMNGFAKKMIQDYKVGGFILFKNNINSAQQTLALLNQLKQANESNDIPLWLSVDQEGGRVSRLSSEFVKIPAAGQVAGANSLSYTNGIGKALGTELKALGFNLDFAPVLDINSNPKNPVIGDRSYGSTPDKVTAHGLEALNGITSEGVAAVVKHFPGHGDTSVDSHYDLPLVHKTLEELDKFELIPFKEAIEQDVDAIMVAHLLMMDLDADHPASISDAVINGLLREKLGYEGVVITDDMTMGGLLNGNKIGDASVTAINAGADIVLVSHEEKLRSEALDTLRQAVHSGEISEKRLNESVYRVLSLKKKYKLSDNSTPQIDVPAVNEVINNALQARP</sequence>
<dbReference type="AlphaFoldDB" id="A0A371PNM7"/>